<evidence type="ECO:0000256" key="18">
    <source>
        <dbReference type="SAM" id="MobiDB-lite"/>
    </source>
</evidence>
<gene>
    <name evidence="25" type="ORF">VIA_001071</name>
    <name evidence="26" type="ORF">VIOR3934_14677</name>
</gene>
<evidence type="ECO:0000313" key="27">
    <source>
        <dbReference type="Proteomes" id="UP000002817"/>
    </source>
</evidence>
<evidence type="ECO:0000256" key="19">
    <source>
        <dbReference type="SAM" id="Phobius"/>
    </source>
</evidence>
<dbReference type="InterPro" id="IPR003594">
    <property type="entry name" value="HATPase_dom"/>
</dbReference>
<evidence type="ECO:0000256" key="10">
    <source>
        <dbReference type="ARBA" id="ARBA00022801"/>
    </source>
</evidence>
<evidence type="ECO:0000259" key="22">
    <source>
        <dbReference type="PROSITE" id="PS50112"/>
    </source>
</evidence>
<feature type="domain" description="Response regulatory" evidence="21">
    <location>
        <begin position="853"/>
        <end position="969"/>
    </location>
</feature>
<keyword evidence="14 19" id="KW-0472">Membrane</keyword>
<dbReference type="GO" id="GO:0016787">
    <property type="term" value="F:hydrolase activity"/>
    <property type="evidence" value="ECO:0007669"/>
    <property type="project" value="UniProtKB-KW"/>
</dbReference>
<dbReference type="InterPro" id="IPR001789">
    <property type="entry name" value="Sig_transdc_resp-reg_receiver"/>
</dbReference>
<dbReference type="InterPro" id="IPR036890">
    <property type="entry name" value="HATPase_C_sf"/>
</dbReference>
<evidence type="ECO:0000256" key="9">
    <source>
        <dbReference type="ARBA" id="ARBA00022777"/>
    </source>
</evidence>
<dbReference type="Pfam" id="PF00989">
    <property type="entry name" value="PAS"/>
    <property type="match status" value="1"/>
</dbReference>
<dbReference type="PRINTS" id="PR00344">
    <property type="entry name" value="BCTRLSENSOR"/>
</dbReference>
<dbReference type="Gene3D" id="3.30.450.20">
    <property type="entry name" value="PAS domain"/>
    <property type="match status" value="1"/>
</dbReference>
<evidence type="ECO:0000313" key="26">
    <source>
        <dbReference type="EMBL" id="EGU48364.1"/>
    </source>
</evidence>
<dbReference type="Gene3D" id="3.40.50.2300">
    <property type="match status" value="2"/>
</dbReference>
<dbReference type="InterPro" id="IPR004358">
    <property type="entry name" value="Sig_transdc_His_kin-like_C"/>
</dbReference>
<evidence type="ECO:0000256" key="7">
    <source>
        <dbReference type="ARBA" id="ARBA00022692"/>
    </source>
</evidence>
<dbReference type="PROSITE" id="PS50110">
    <property type="entry name" value="RESPONSE_REGULATORY"/>
    <property type="match status" value="2"/>
</dbReference>
<reference evidence="26 27" key="3">
    <citation type="journal article" date="2012" name="Int. J. Syst. Evol. Microbiol.">
        <title>Vibrio caribbeanicus sp. nov., isolated from the marine sponge Scleritoderma cyanea.</title>
        <authorList>
            <person name="Hoffmann M."/>
            <person name="Monday S.R."/>
            <person name="Allard M.W."/>
            <person name="Strain E.A."/>
            <person name="Whittaker P."/>
            <person name="Naum M."/>
            <person name="McCarthy P.J."/>
            <person name="Lopez J.V."/>
            <person name="Fischer M."/>
            <person name="Brown E.W."/>
        </authorList>
    </citation>
    <scope>NUCLEOTIDE SEQUENCE [LARGE SCALE GENOMIC DNA]</scope>
    <source>
        <strain evidence="26">CIP 102891</strain>
        <strain evidence="27">CIP 102891 / ATCC 33934</strain>
    </source>
</reference>
<dbReference type="InterPro" id="IPR035965">
    <property type="entry name" value="PAS-like_dom_sf"/>
</dbReference>
<evidence type="ECO:0000256" key="5">
    <source>
        <dbReference type="ARBA" id="ARBA00022553"/>
    </source>
</evidence>
<keyword evidence="28" id="KW-1185">Reference proteome</keyword>
<dbReference type="Gene3D" id="1.10.287.130">
    <property type="match status" value="1"/>
</dbReference>
<dbReference type="SUPFAM" id="SSF55781">
    <property type="entry name" value="GAF domain-like"/>
    <property type="match status" value="1"/>
</dbReference>
<dbReference type="Gene3D" id="1.20.120.160">
    <property type="entry name" value="HPT domain"/>
    <property type="match status" value="1"/>
</dbReference>
<dbReference type="CDD" id="cd00088">
    <property type="entry name" value="HPT"/>
    <property type="match status" value="1"/>
</dbReference>
<dbReference type="SMART" id="SM00073">
    <property type="entry name" value="HPT"/>
    <property type="match status" value="1"/>
</dbReference>
<evidence type="ECO:0000256" key="17">
    <source>
        <dbReference type="PROSITE-ProRule" id="PRU00169"/>
    </source>
</evidence>
<dbReference type="PROSITE" id="PS50113">
    <property type="entry name" value="PAC"/>
    <property type="match status" value="1"/>
</dbReference>
<evidence type="ECO:0000256" key="3">
    <source>
        <dbReference type="ARBA" id="ARBA00012438"/>
    </source>
</evidence>
<dbReference type="eggNOG" id="COG0642">
    <property type="taxonomic scope" value="Bacteria"/>
</dbReference>
<dbReference type="GO" id="GO:0000155">
    <property type="term" value="F:phosphorelay sensor kinase activity"/>
    <property type="evidence" value="ECO:0007669"/>
    <property type="project" value="InterPro"/>
</dbReference>
<keyword evidence="11" id="KW-0067">ATP-binding</keyword>
<dbReference type="SMART" id="SM00091">
    <property type="entry name" value="PAS"/>
    <property type="match status" value="1"/>
</dbReference>
<dbReference type="EMBL" id="AFWH01000040">
    <property type="protein sequence ID" value="EGU48364.1"/>
    <property type="molecule type" value="Genomic_DNA"/>
</dbReference>
<feature type="modified residue" description="4-aspartylphosphate" evidence="17">
    <location>
        <position position="1041"/>
    </location>
</feature>
<dbReference type="Proteomes" id="UP000002817">
    <property type="component" value="Unassembled WGS sequence"/>
</dbReference>
<dbReference type="InterPro" id="IPR008207">
    <property type="entry name" value="Sig_transdc_His_kin_Hpt_dom"/>
</dbReference>
<dbReference type="PANTHER" id="PTHR45339:SF1">
    <property type="entry name" value="HYBRID SIGNAL TRANSDUCTION HISTIDINE KINASE J"/>
    <property type="match status" value="1"/>
</dbReference>
<keyword evidence="12 19" id="KW-1133">Transmembrane helix</keyword>
<dbReference type="SUPFAM" id="SSF52172">
    <property type="entry name" value="CheY-like"/>
    <property type="match status" value="2"/>
</dbReference>
<dbReference type="Pfam" id="PF01627">
    <property type="entry name" value="Hpt"/>
    <property type="match status" value="1"/>
</dbReference>
<dbReference type="PATRIC" id="fig|675816.5.peg.3014"/>
<evidence type="ECO:0000256" key="11">
    <source>
        <dbReference type="ARBA" id="ARBA00022840"/>
    </source>
</evidence>
<evidence type="ECO:0000259" key="23">
    <source>
        <dbReference type="PROSITE" id="PS50113"/>
    </source>
</evidence>
<dbReference type="InterPro" id="IPR003661">
    <property type="entry name" value="HisK_dim/P_dom"/>
</dbReference>
<dbReference type="STRING" id="675816.VIA_001071"/>
<keyword evidence="13" id="KW-0902">Two-component regulatory system</keyword>
<dbReference type="SUPFAM" id="SSF55785">
    <property type="entry name" value="PYP-like sensor domain (PAS domain)"/>
    <property type="match status" value="1"/>
</dbReference>
<evidence type="ECO:0000313" key="25">
    <source>
        <dbReference type="EMBL" id="EEX93913.1"/>
    </source>
</evidence>
<keyword evidence="10" id="KW-0378">Hydrolase</keyword>
<sequence length="1319" mass="147364">MRSIRTLFMLLFLAMGVCAVSMSLVTDKVSELRSQSHTYLQDLQRFYRLSQELKQSSDHLTKFARAYVVTGDEYWEQLFNHVLAVRNGEVPIPKGNEYEYWDLIANSTEIVSDGDPSNGMPLLTRLRESGISEAEFLELKSALMLSDGLVNLEREAFLAVKGIKLVDNGEEIDTGKPDLPYAQSLLYSKKYFAEKAKIMRAVGSAHQAVLYRIENNIANVDQQTQEYRSVYLILMTILLASIALSFTLLWHLYISPLSRLLKTVVHQVKEKDYAFTITQKAYAELQRFIDSLNVVFHHIAEQLNQNTLFKDFNIVLRTSQSTLNLCQEVTQFLLHQFPIQQVGLSLYRDDQLVRIAGAGHEGSHAHYISDTSSTELSVLLSGKPYSMKALAGKYTMSISGGSLELNELYYFPLCVNEQPVALLKVGTTETLSDIQYQWLSQMLDDLAVSIQLSQNIELQRKAEQKVLEQSQLNQEILNATPNPMYCLSSQGNYLTINAKFCELCGLPMQEIIGKTPQDVFSQQDASQCFSEAHQQLTLKQGSKNYELSVLDQHLQTRDMLVCEASFSNSHGKVSGIVGILLDLTERKLMETELRDAKETADAMSRAKGEFLANMSHEIRTPMNGILGMVHLALNTELDPAQHKYLTRINESAKNLLGIINDILDFSKIEVGKLNIETIDFSLDEVFDNLTNVISLKAQEKKIEFLLDIEPQVPTGLIGDPLRIGQVLVNLCGNAVKFTEQGEVVVAVRIEMLTERDVVLHFSVKDTGIGIDKEKIAHLFDAFSQADSSITREFGGTGLGLSISKQLVELMGGQLSVSSTLGAGSTFAFTITCGLQEAKMRDISKPIAGLAGKRALVVDDNDSARNILVTLLNAMHFDAKAVSNGFEALDEIRRDQFDLFFVDWNMPGLNGIELLQTAQSERLLQHSKNFLVTAYGREISLDQANSKLVDSLIVKPVNPSNLLDAIMDSFGIEHVTRDNPTNQFEKPVFDGQTILLVEDNEVNQEVAIGLLKGTNVNVLTAENGQQAMDMLEQHPVDLVLMDMQMPVLDGVSATEQIRRNPNWQQLPIIAMTANAMQSDVERCITAGMNSHLAKPINVHNLYKTLSQYLSPNDESSSKSQLATSTAAPSNNSDLPHLSGINLEQAIFDIGGDKESYFSILSRFLTSQLEELPMFKEVVEKEDWEMAARMAHSLKGSSANLGIELLSKLAAKMERSIKEHSKTALGELEVSSAIVKKLHLELTQWQQENQQQAAKPQVDPKQRYQQLVTLVDEYDVEALAIVQDAEEFGVWTEEQQSQLIDAIEGFEFELARELLNQFPKP</sequence>
<dbReference type="SUPFAM" id="SSF55874">
    <property type="entry name" value="ATPase domain of HSP90 chaperone/DNA topoisomerase II/histidine kinase"/>
    <property type="match status" value="1"/>
</dbReference>
<dbReference type="GO" id="GO:0005886">
    <property type="term" value="C:plasma membrane"/>
    <property type="evidence" value="ECO:0007669"/>
    <property type="project" value="UniProtKB-SubCell"/>
</dbReference>
<keyword evidence="8" id="KW-0547">Nucleotide-binding</keyword>
<keyword evidence="6" id="KW-0808">Transferase</keyword>
<dbReference type="PROSITE" id="PS50894">
    <property type="entry name" value="HPT"/>
    <property type="match status" value="1"/>
</dbReference>
<dbReference type="PANTHER" id="PTHR45339">
    <property type="entry name" value="HYBRID SIGNAL TRANSDUCTION HISTIDINE KINASE J"/>
    <property type="match status" value="1"/>
</dbReference>
<dbReference type="NCBIfam" id="TIGR00229">
    <property type="entry name" value="sensory_box"/>
    <property type="match status" value="1"/>
</dbReference>
<keyword evidence="7 19" id="KW-0812">Transmembrane</keyword>
<dbReference type="SMART" id="SM00448">
    <property type="entry name" value="REC"/>
    <property type="match status" value="2"/>
</dbReference>
<dbReference type="Proteomes" id="UP000003515">
    <property type="component" value="Unassembled WGS sequence"/>
</dbReference>
<dbReference type="eggNOG" id="COG0784">
    <property type="taxonomic scope" value="Bacteria"/>
</dbReference>
<dbReference type="InterPro" id="IPR036097">
    <property type="entry name" value="HisK_dim/P_sf"/>
</dbReference>
<feature type="domain" description="PAS" evidence="22">
    <location>
        <begin position="469"/>
        <end position="524"/>
    </location>
</feature>
<keyword evidence="9" id="KW-0418">Kinase</keyword>
<feature type="compositionally biased region" description="Polar residues" evidence="18">
    <location>
        <begin position="1112"/>
        <end position="1132"/>
    </location>
</feature>
<dbReference type="RefSeq" id="WP_004411581.1">
    <property type="nucleotide sequence ID" value="NZ_ACZV01000004.1"/>
</dbReference>
<comment type="caution">
    <text evidence="26">The sequence shown here is derived from an EMBL/GenBank/DDBJ whole genome shotgun (WGS) entry which is preliminary data.</text>
</comment>
<protein>
    <recommendedName>
        <fullName evidence="3">histidine kinase</fullName>
        <ecNumber evidence="3">2.7.13.3</ecNumber>
    </recommendedName>
</protein>
<name>C9QGW8_VIBOR</name>
<dbReference type="CDD" id="cd00082">
    <property type="entry name" value="HisKA"/>
    <property type="match status" value="1"/>
</dbReference>
<evidence type="ECO:0000256" key="4">
    <source>
        <dbReference type="ARBA" id="ARBA00022475"/>
    </source>
</evidence>
<dbReference type="Pfam" id="PF02518">
    <property type="entry name" value="HATPase_c"/>
    <property type="match status" value="1"/>
</dbReference>
<keyword evidence="15" id="KW-0131">Cell cycle</keyword>
<dbReference type="CDD" id="cd00130">
    <property type="entry name" value="PAS"/>
    <property type="match status" value="1"/>
</dbReference>
<dbReference type="InterPro" id="IPR036641">
    <property type="entry name" value="HPT_dom_sf"/>
</dbReference>
<dbReference type="GO" id="GO:0006355">
    <property type="term" value="P:regulation of DNA-templated transcription"/>
    <property type="evidence" value="ECO:0007669"/>
    <property type="project" value="InterPro"/>
</dbReference>
<keyword evidence="4" id="KW-1003">Cell membrane</keyword>
<dbReference type="eggNOG" id="COG5002">
    <property type="taxonomic scope" value="Bacteria"/>
</dbReference>
<dbReference type="SMART" id="SM00388">
    <property type="entry name" value="HisKA"/>
    <property type="match status" value="1"/>
</dbReference>
<evidence type="ECO:0000256" key="13">
    <source>
        <dbReference type="ARBA" id="ARBA00023012"/>
    </source>
</evidence>
<evidence type="ECO:0000256" key="1">
    <source>
        <dbReference type="ARBA" id="ARBA00000085"/>
    </source>
</evidence>
<dbReference type="Pfam" id="PF00072">
    <property type="entry name" value="Response_reg"/>
    <property type="match status" value="2"/>
</dbReference>
<organism evidence="26 27">
    <name type="scientific">Vibrio orientalis CIP 102891 = ATCC 33934</name>
    <dbReference type="NCBI Taxonomy" id="675816"/>
    <lineage>
        <taxon>Bacteria</taxon>
        <taxon>Pseudomonadati</taxon>
        <taxon>Pseudomonadota</taxon>
        <taxon>Gammaproteobacteria</taxon>
        <taxon>Vibrionales</taxon>
        <taxon>Vibrionaceae</taxon>
        <taxon>Vibrio</taxon>
        <taxon>Vibrio oreintalis group</taxon>
    </lineage>
</organism>
<proteinExistence type="predicted"/>
<evidence type="ECO:0000256" key="16">
    <source>
        <dbReference type="PROSITE-ProRule" id="PRU00110"/>
    </source>
</evidence>
<evidence type="ECO:0000259" key="21">
    <source>
        <dbReference type="PROSITE" id="PS50110"/>
    </source>
</evidence>
<comment type="subcellular location">
    <subcellularLocation>
        <location evidence="2">Cell membrane</location>
        <topology evidence="2">Multi-pass membrane protein</topology>
    </subcellularLocation>
</comment>
<evidence type="ECO:0000256" key="14">
    <source>
        <dbReference type="ARBA" id="ARBA00023136"/>
    </source>
</evidence>
<dbReference type="InterPro" id="IPR011006">
    <property type="entry name" value="CheY-like_superfamily"/>
</dbReference>
<feature type="transmembrane region" description="Helical" evidence="19">
    <location>
        <begin position="230"/>
        <end position="253"/>
    </location>
</feature>
<dbReference type="PROSITE" id="PS50112">
    <property type="entry name" value="PAS"/>
    <property type="match status" value="1"/>
</dbReference>
<dbReference type="EC" id="2.7.13.3" evidence="3"/>
<feature type="domain" description="Histidine kinase" evidence="20">
    <location>
        <begin position="613"/>
        <end position="834"/>
    </location>
</feature>
<feature type="domain" description="Response regulatory" evidence="21">
    <location>
        <begin position="992"/>
        <end position="1108"/>
    </location>
</feature>
<evidence type="ECO:0000256" key="2">
    <source>
        <dbReference type="ARBA" id="ARBA00004651"/>
    </source>
</evidence>
<dbReference type="InterPro" id="IPR013767">
    <property type="entry name" value="PAS_fold"/>
</dbReference>
<comment type="catalytic activity">
    <reaction evidence="1">
        <text>ATP + protein L-histidine = ADP + protein N-phospho-L-histidine.</text>
        <dbReference type="EC" id="2.7.13.3"/>
    </reaction>
</comment>
<accession>C9QGW8</accession>
<feature type="modified residue" description="Phosphohistidine" evidence="16">
    <location>
        <position position="1190"/>
    </location>
</feature>
<dbReference type="CDD" id="cd16922">
    <property type="entry name" value="HATPase_EvgS-ArcB-TorS-like"/>
    <property type="match status" value="1"/>
</dbReference>
<evidence type="ECO:0000256" key="12">
    <source>
        <dbReference type="ARBA" id="ARBA00022989"/>
    </source>
</evidence>
<evidence type="ECO:0000313" key="28">
    <source>
        <dbReference type="Proteomes" id="UP000003515"/>
    </source>
</evidence>
<dbReference type="SMART" id="SM00387">
    <property type="entry name" value="HATPase_c"/>
    <property type="match status" value="1"/>
</dbReference>
<evidence type="ECO:0000256" key="6">
    <source>
        <dbReference type="ARBA" id="ARBA00022679"/>
    </source>
</evidence>
<evidence type="ECO:0000256" key="15">
    <source>
        <dbReference type="ARBA" id="ARBA00023306"/>
    </source>
</evidence>
<dbReference type="GO" id="GO:0005524">
    <property type="term" value="F:ATP binding"/>
    <property type="evidence" value="ECO:0007669"/>
    <property type="project" value="UniProtKB-KW"/>
</dbReference>
<dbReference type="FunFam" id="1.10.287.130:FF:000038">
    <property type="entry name" value="Sensory transduction histidine kinase"/>
    <property type="match status" value="1"/>
</dbReference>
<dbReference type="SUPFAM" id="SSF47384">
    <property type="entry name" value="Homodimeric domain of signal transducing histidine kinase"/>
    <property type="match status" value="1"/>
</dbReference>
<feature type="modified residue" description="4-aspartylphosphate" evidence="17">
    <location>
        <position position="902"/>
    </location>
</feature>
<evidence type="ECO:0000256" key="8">
    <source>
        <dbReference type="ARBA" id="ARBA00022741"/>
    </source>
</evidence>
<feature type="domain" description="PAC" evidence="23">
    <location>
        <begin position="543"/>
        <end position="595"/>
    </location>
</feature>
<keyword evidence="5 17" id="KW-0597">Phosphoprotein</keyword>
<dbReference type="InterPro" id="IPR000700">
    <property type="entry name" value="PAS-assoc_C"/>
</dbReference>
<dbReference type="EMBL" id="ACZV01000004">
    <property type="protein sequence ID" value="EEX93913.1"/>
    <property type="molecule type" value="Genomic_DNA"/>
</dbReference>
<reference evidence="25 28" key="1">
    <citation type="submission" date="2009-10" db="EMBL/GenBank/DDBJ databases">
        <authorList>
            <consortium name="Los Alamos National Laboratory (LANL)"/>
            <consortium name="National Microbial Pathogen Data Resource (NMPDR)"/>
            <person name="Munk A.C."/>
            <person name="Chertkov O."/>
            <person name="Tapia R."/>
            <person name="Green L."/>
            <person name="Rogers Y."/>
            <person name="Detter J.C."/>
            <person name="Bruce D."/>
            <person name="Brettin T.S."/>
            <person name="Colwell R.R."/>
            <person name="Huq A."/>
            <person name="Grim C.J."/>
            <person name="Hasan N.A."/>
            <person name="Bartels D."/>
            <person name="Vonstein V."/>
        </authorList>
    </citation>
    <scope>NUCLEOTIDE SEQUENCE [LARGE SCALE GENOMIC DNA]</scope>
    <source>
        <strain evidence="25 28">CIP 102891</strain>
    </source>
</reference>
<dbReference type="OrthoDB" id="9810730at2"/>
<evidence type="ECO:0000259" key="20">
    <source>
        <dbReference type="PROSITE" id="PS50109"/>
    </source>
</evidence>
<dbReference type="Gene3D" id="3.30.565.10">
    <property type="entry name" value="Histidine kinase-like ATPase, C-terminal domain"/>
    <property type="match status" value="1"/>
</dbReference>
<evidence type="ECO:0000259" key="24">
    <source>
        <dbReference type="PROSITE" id="PS50894"/>
    </source>
</evidence>
<dbReference type="FunFam" id="3.30.565.10:FF:000010">
    <property type="entry name" value="Sensor histidine kinase RcsC"/>
    <property type="match status" value="1"/>
</dbReference>
<dbReference type="Pfam" id="PF00512">
    <property type="entry name" value="HisKA"/>
    <property type="match status" value="1"/>
</dbReference>
<dbReference type="InterPro" id="IPR005467">
    <property type="entry name" value="His_kinase_dom"/>
</dbReference>
<dbReference type="PROSITE" id="PS50109">
    <property type="entry name" value="HIS_KIN"/>
    <property type="match status" value="1"/>
</dbReference>
<feature type="domain" description="HPt" evidence="24">
    <location>
        <begin position="1151"/>
        <end position="1250"/>
    </location>
</feature>
<dbReference type="CDD" id="cd17546">
    <property type="entry name" value="REC_hyHK_CKI1_RcsC-like"/>
    <property type="match status" value="2"/>
</dbReference>
<dbReference type="InterPro" id="IPR000014">
    <property type="entry name" value="PAS"/>
</dbReference>
<feature type="region of interest" description="Disordered" evidence="18">
    <location>
        <begin position="1112"/>
        <end position="1133"/>
    </location>
</feature>
<reference evidence="26" key="2">
    <citation type="submission" date="2011-08" db="EMBL/GenBank/DDBJ databases">
        <authorList>
            <person name="Hoffman M."/>
            <person name="Strain E.A."/>
            <person name="Brown E."/>
            <person name="Allard M.W."/>
        </authorList>
    </citation>
    <scope>NUCLEOTIDE SEQUENCE</scope>
    <source>
        <strain evidence="26">CIP 102891</strain>
    </source>
</reference>
<dbReference type="SUPFAM" id="SSF47226">
    <property type="entry name" value="Histidine-containing phosphotransfer domain, HPT domain"/>
    <property type="match status" value="1"/>
</dbReference>